<dbReference type="EMBL" id="JAVREO010000025">
    <property type="protein sequence ID" value="MDT0270272.1"/>
    <property type="molecule type" value="Genomic_DNA"/>
</dbReference>
<reference evidence="2" key="1">
    <citation type="submission" date="2023-07" db="EMBL/GenBank/DDBJ databases">
        <title>30 novel species of actinomycetes from the DSMZ collection.</title>
        <authorList>
            <person name="Nouioui I."/>
        </authorList>
    </citation>
    <scope>NUCLEOTIDE SEQUENCE [LARGE SCALE GENOMIC DNA]</scope>
    <source>
        <strain evidence="2">DSM 44915</strain>
    </source>
</reference>
<dbReference type="RefSeq" id="WP_311670352.1">
    <property type="nucleotide sequence ID" value="NZ_JAVREO010000025.1"/>
</dbReference>
<evidence type="ECO:0000313" key="2">
    <source>
        <dbReference type="Proteomes" id="UP001183410"/>
    </source>
</evidence>
<dbReference type="Proteomes" id="UP001183410">
    <property type="component" value="Unassembled WGS sequence"/>
</dbReference>
<protein>
    <submittedName>
        <fullName evidence="1">Uncharacterized protein</fullName>
    </submittedName>
</protein>
<accession>A0ABU2JZA3</accession>
<sequence length="213" mass="22348">MAQCGLCDRDLAGDSAEHHLCAGCTRATPERLARLPSLHTVLAAFLAPAGRPADAGGTRPAEAPLPVDETVLTLRGPGGIIGVLEDWRAALHTDLEWEPPRITGTITDRVTAAANGLAVNLPWIAEAWPAAGDFAREIRDLEHAAMSIVDPAPRRRRLGCCLALTGAGTPCGAVVHVTEGATTARCPWCGTHWPPDTWGTLAAHHNPEGVHAA</sequence>
<evidence type="ECO:0000313" key="1">
    <source>
        <dbReference type="EMBL" id="MDT0270272.1"/>
    </source>
</evidence>
<proteinExistence type="predicted"/>
<organism evidence="1 2">
    <name type="scientific">Streptomyces chisholmiae</name>
    <dbReference type="NCBI Taxonomy" id="3075540"/>
    <lineage>
        <taxon>Bacteria</taxon>
        <taxon>Bacillati</taxon>
        <taxon>Actinomycetota</taxon>
        <taxon>Actinomycetes</taxon>
        <taxon>Kitasatosporales</taxon>
        <taxon>Streptomycetaceae</taxon>
        <taxon>Streptomyces</taxon>
    </lineage>
</organism>
<keyword evidence="2" id="KW-1185">Reference proteome</keyword>
<comment type="caution">
    <text evidence="1">The sequence shown here is derived from an EMBL/GenBank/DDBJ whole genome shotgun (WGS) entry which is preliminary data.</text>
</comment>
<gene>
    <name evidence="1" type="ORF">RM844_28775</name>
</gene>
<name>A0ABU2JZA3_9ACTN</name>